<reference evidence="6" key="1">
    <citation type="submission" date="2011-01" db="EMBL/GenBank/DDBJ databases">
        <title>Complete sequence of plasmid2 of Acidobacterium sp. MP5ACTX9.</title>
        <authorList>
            <consortium name="US DOE Joint Genome Institute"/>
            <person name="Lucas S."/>
            <person name="Copeland A."/>
            <person name="Lapidus A."/>
            <person name="Cheng J.-F."/>
            <person name="Goodwin L."/>
            <person name="Pitluck S."/>
            <person name="Teshima H."/>
            <person name="Detter J.C."/>
            <person name="Han C."/>
            <person name="Tapia R."/>
            <person name="Land M."/>
            <person name="Hauser L."/>
            <person name="Kyrpides N."/>
            <person name="Ivanova N."/>
            <person name="Ovchinnikova G."/>
            <person name="Pagani I."/>
            <person name="Rawat S.R."/>
            <person name="Mannisto M."/>
            <person name="Haggblom M.M."/>
            <person name="Woyke T."/>
        </authorList>
    </citation>
    <scope>NUCLEOTIDE SEQUENCE [LARGE SCALE GENOMIC DNA]</scope>
    <source>
        <strain evidence="6">MP5ACTX9</strain>
        <plasmid evidence="6">Plasmid pACIX902</plasmid>
    </source>
</reference>
<evidence type="ECO:0000259" key="4">
    <source>
        <dbReference type="Pfam" id="PF00135"/>
    </source>
</evidence>
<evidence type="ECO:0000313" key="5">
    <source>
        <dbReference type="EMBL" id="ADW71263.1"/>
    </source>
</evidence>
<keyword evidence="2 3" id="KW-0378">Hydrolase</keyword>
<evidence type="ECO:0000256" key="2">
    <source>
        <dbReference type="ARBA" id="ARBA00022801"/>
    </source>
</evidence>
<keyword evidence="5" id="KW-0614">Plasmid</keyword>
<dbReference type="InterPro" id="IPR002018">
    <property type="entry name" value="CarbesteraseB"/>
</dbReference>
<dbReference type="Proteomes" id="UP000000343">
    <property type="component" value="Plasmid pACIX902"/>
</dbReference>
<name>E8X6W3_GRATM</name>
<sequence>MMEHGLLSRRRLLTHGACAAVGLWGRRAFALGAECSAVVKTGLGTLVGECGQGVRVFRGVPFAAPPVGDLRFRAPAKALAWTGERDATRFGASAPQPREQGVTHSEDCLYLNLWAPQGKGPFPVYVWIHGGGFTGGHAFEPVYDGTMLAQQGVICITVGYRLGVLGFLDVEPMLGREYAGSANNGLRDLMAALSWVQAHVADFGGDPGRVTVGGESAGAKLTDILMGIPAARPLFSQMISESGGAERVWPHAVAQSIGSGFAEKWRASSGLTDRDLLTASSDLLLVAQEKMIAEWPQHFPLRPEIDGTLVPRLPIQAIDAGSCKGKRLLIGTNRDESALFVGPHPGHDASAAELGNMPQKEFVGIYAQYKRLYPEMTDDQLRIRALTAEEYWIPSVRVADAHVKAGGKAWMYRLDFAEARGRLANFAYHSLDVGLVWDKPHPGIGNDADESALAVTMQSAWASFIRGGAPVAAGLPEWPEYETGNRKTMILDVHSGVVDHPQKAELALWDGKL</sequence>
<dbReference type="PANTHER" id="PTHR43142:SF1">
    <property type="entry name" value="CARBOXYLIC ESTER HYDROLASE"/>
    <property type="match status" value="1"/>
</dbReference>
<dbReference type="ESTHER" id="acism-e8x6w3">
    <property type="family name" value="Carb_B_Bacteria"/>
</dbReference>
<dbReference type="Pfam" id="PF00135">
    <property type="entry name" value="COesterase"/>
    <property type="match status" value="1"/>
</dbReference>
<dbReference type="PROSITE" id="PS00941">
    <property type="entry name" value="CARBOXYLESTERASE_B_2"/>
    <property type="match status" value="1"/>
</dbReference>
<protein>
    <recommendedName>
        <fullName evidence="3">Carboxylic ester hydrolase</fullName>
        <ecNumber evidence="3">3.1.1.-</ecNumber>
    </recommendedName>
</protein>
<dbReference type="PANTHER" id="PTHR43142">
    <property type="entry name" value="CARBOXYLIC ESTER HYDROLASE"/>
    <property type="match status" value="1"/>
</dbReference>
<dbReference type="EMBL" id="CP002482">
    <property type="protein sequence ID" value="ADW71263.1"/>
    <property type="molecule type" value="Genomic_DNA"/>
</dbReference>
<proteinExistence type="inferred from homology"/>
<dbReference type="KEGG" id="acm:AciX9_3989"/>
<feature type="domain" description="Carboxylesterase type B" evidence="4">
    <location>
        <begin position="37"/>
        <end position="509"/>
    </location>
</feature>
<dbReference type="AlphaFoldDB" id="E8X6W3"/>
<dbReference type="SUPFAM" id="SSF53474">
    <property type="entry name" value="alpha/beta-Hydrolases"/>
    <property type="match status" value="1"/>
</dbReference>
<dbReference type="HOGENOM" id="CLU_006586_16_4_0"/>
<comment type="similarity">
    <text evidence="1 3">Belongs to the type-B carboxylesterase/lipase family.</text>
</comment>
<dbReference type="InterPro" id="IPR029058">
    <property type="entry name" value="AB_hydrolase_fold"/>
</dbReference>
<evidence type="ECO:0000256" key="3">
    <source>
        <dbReference type="RuleBase" id="RU361235"/>
    </source>
</evidence>
<evidence type="ECO:0000313" key="6">
    <source>
        <dbReference type="Proteomes" id="UP000000343"/>
    </source>
</evidence>
<accession>E8X6W3</accession>
<dbReference type="InterPro" id="IPR019826">
    <property type="entry name" value="Carboxylesterase_B_AS"/>
</dbReference>
<dbReference type="Gene3D" id="3.40.50.1820">
    <property type="entry name" value="alpha/beta hydrolase"/>
    <property type="match status" value="1"/>
</dbReference>
<dbReference type="InterPro" id="IPR019819">
    <property type="entry name" value="Carboxylesterase_B_CS"/>
</dbReference>
<organism evidence="6">
    <name type="scientific">Granulicella tundricola (strain ATCC BAA-1859 / DSM 23138 / MP5ACTX9)</name>
    <dbReference type="NCBI Taxonomy" id="1198114"/>
    <lineage>
        <taxon>Bacteria</taxon>
        <taxon>Pseudomonadati</taxon>
        <taxon>Acidobacteriota</taxon>
        <taxon>Terriglobia</taxon>
        <taxon>Terriglobales</taxon>
        <taxon>Acidobacteriaceae</taxon>
        <taxon>Granulicella</taxon>
    </lineage>
</organism>
<dbReference type="EC" id="3.1.1.-" evidence="3"/>
<dbReference type="GO" id="GO:0016787">
    <property type="term" value="F:hydrolase activity"/>
    <property type="evidence" value="ECO:0007669"/>
    <property type="project" value="UniProtKB-KW"/>
</dbReference>
<evidence type="ECO:0000256" key="1">
    <source>
        <dbReference type="ARBA" id="ARBA00005964"/>
    </source>
</evidence>
<keyword evidence="6" id="KW-1185">Reference proteome</keyword>
<dbReference type="PROSITE" id="PS00122">
    <property type="entry name" value="CARBOXYLESTERASE_B_1"/>
    <property type="match status" value="1"/>
</dbReference>
<geneLocation type="plasmid" evidence="5 6">
    <name>pACIX902</name>
</geneLocation>
<gene>
    <name evidence="5" type="ordered locus">AciX9_3989</name>
</gene>